<dbReference type="GO" id="GO:0034728">
    <property type="term" value="P:nucleosome organization"/>
    <property type="evidence" value="ECO:0007669"/>
    <property type="project" value="TreeGrafter"/>
</dbReference>
<gene>
    <name evidence="4" type="ORF">EIN_371050</name>
</gene>
<dbReference type="OMA" id="WGQKNSD"/>
<dbReference type="Proteomes" id="UP000014680">
    <property type="component" value="Unassembled WGS sequence"/>
</dbReference>
<dbReference type="InterPro" id="IPR036860">
    <property type="entry name" value="SH2_dom_sf"/>
</dbReference>
<protein>
    <submittedName>
        <fullName evidence="4">Suppressor of ty, putative</fullName>
    </submittedName>
</protein>
<evidence type="ECO:0000259" key="2">
    <source>
        <dbReference type="Pfam" id="PF14633"/>
    </source>
</evidence>
<dbReference type="KEGG" id="eiv:EIN_371050"/>
<feature type="domain" description="Transcription elongation factor Spt6 helix-hairpin-helix motif" evidence="3">
    <location>
        <begin position="707"/>
        <end position="813"/>
    </location>
</feature>
<dbReference type="Gene3D" id="1.10.10.2740">
    <property type="entry name" value="Spt6, Death-like domain"/>
    <property type="match status" value="1"/>
</dbReference>
<dbReference type="RefSeq" id="XP_004259474.1">
    <property type="nucleotide sequence ID" value="XM_004259426.1"/>
</dbReference>
<feature type="region of interest" description="Disordered" evidence="1">
    <location>
        <begin position="1"/>
        <end position="105"/>
    </location>
</feature>
<dbReference type="Gene3D" id="3.30.420.140">
    <property type="entry name" value="YqgF/RNase H-like domain"/>
    <property type="match status" value="1"/>
</dbReference>
<dbReference type="AlphaFoldDB" id="A0A0A1UC49"/>
<dbReference type="Pfam" id="PF14633">
    <property type="entry name" value="SH2_2"/>
    <property type="match status" value="1"/>
</dbReference>
<feature type="compositionally biased region" description="Acidic residues" evidence="1">
    <location>
        <begin position="40"/>
        <end position="59"/>
    </location>
</feature>
<reference evidence="4 5" key="1">
    <citation type="submission" date="2012-10" db="EMBL/GenBank/DDBJ databases">
        <authorList>
            <person name="Zafar N."/>
            <person name="Inman J."/>
            <person name="Hall N."/>
            <person name="Lorenzi H."/>
            <person name="Caler E."/>
        </authorList>
    </citation>
    <scope>NUCLEOTIDE SEQUENCE [LARGE SCALE GENOMIC DNA]</scope>
    <source>
        <strain evidence="4 5">IP1</strain>
    </source>
</reference>
<dbReference type="InterPro" id="IPR037027">
    <property type="entry name" value="YqgF/RNaseH-like_dom_sf"/>
</dbReference>
<feature type="compositionally biased region" description="Acidic residues" evidence="1">
    <location>
        <begin position="16"/>
        <end position="26"/>
    </location>
</feature>
<dbReference type="Pfam" id="PF14635">
    <property type="entry name" value="HHH_7"/>
    <property type="match status" value="1"/>
</dbReference>
<organism evidence="4 5">
    <name type="scientific">Entamoeba invadens IP1</name>
    <dbReference type="NCBI Taxonomy" id="370355"/>
    <lineage>
        <taxon>Eukaryota</taxon>
        <taxon>Amoebozoa</taxon>
        <taxon>Evosea</taxon>
        <taxon>Archamoebae</taxon>
        <taxon>Mastigamoebida</taxon>
        <taxon>Entamoebidae</taxon>
        <taxon>Entamoeba</taxon>
    </lineage>
</organism>
<accession>A0A0A1UC49</accession>
<dbReference type="EMBL" id="KB206332">
    <property type="protein sequence ID" value="ELP92703.1"/>
    <property type="molecule type" value="Genomic_DNA"/>
</dbReference>
<dbReference type="InterPro" id="IPR023323">
    <property type="entry name" value="Tex-like_dom_sf"/>
</dbReference>
<feature type="domain" description="Spt6 SH2" evidence="2">
    <location>
        <begin position="1043"/>
        <end position="1221"/>
    </location>
</feature>
<dbReference type="OrthoDB" id="995477at2759"/>
<name>A0A0A1UC49_ENTIV</name>
<dbReference type="InterPro" id="IPR042066">
    <property type="entry name" value="Spt6_death-like"/>
</dbReference>
<dbReference type="Gene3D" id="1.10.3500.10">
    <property type="entry name" value="Tex N-terminal region-like"/>
    <property type="match status" value="1"/>
</dbReference>
<dbReference type="InterPro" id="IPR032706">
    <property type="entry name" value="Spt6_HHH"/>
</dbReference>
<dbReference type="Gene3D" id="3.30.505.10">
    <property type="entry name" value="SH2 domain"/>
    <property type="match status" value="1"/>
</dbReference>
<dbReference type="SUPFAM" id="SSF158832">
    <property type="entry name" value="Tex N-terminal region-like"/>
    <property type="match status" value="1"/>
</dbReference>
<feature type="compositionally biased region" description="Basic and acidic residues" evidence="1">
    <location>
        <begin position="1"/>
        <end position="15"/>
    </location>
</feature>
<dbReference type="PANTHER" id="PTHR10145">
    <property type="entry name" value="TRANSCRIPTION ELONGATION FACTOR SPT6"/>
    <property type="match status" value="1"/>
</dbReference>
<dbReference type="GeneID" id="14891735"/>
<evidence type="ECO:0000313" key="5">
    <source>
        <dbReference type="Proteomes" id="UP000014680"/>
    </source>
</evidence>
<dbReference type="GO" id="GO:0031491">
    <property type="term" value="F:nucleosome binding"/>
    <property type="evidence" value="ECO:0007669"/>
    <property type="project" value="TreeGrafter"/>
</dbReference>
<dbReference type="Gene3D" id="1.10.10.650">
    <property type="entry name" value="RuvA domain 2-like"/>
    <property type="match status" value="1"/>
</dbReference>
<dbReference type="Gene3D" id="1.10.150.850">
    <property type="entry name" value="Spt6, helix-hairpin-helix domain"/>
    <property type="match status" value="1"/>
</dbReference>
<dbReference type="InterPro" id="IPR023319">
    <property type="entry name" value="Tex-like_HTH_dom_sf"/>
</dbReference>
<dbReference type="InterPro" id="IPR035420">
    <property type="entry name" value="Spt6_SH2"/>
</dbReference>
<sequence length="1227" mass="143838">MKRSLDKSEEKRSDESELEVDEDEEDHALTKEGYIADDGFIADDDEEEVGEEEEAEETPEEKQRRLEEKQKRKEEREKKRAEKEQKKKKRRIIHNESEDEEMENPENKMIEEVQVPEEEIDQQMEEDYSKCLEPMDLKRNERERQDKIVESVDVPEQLFRKKSVLNWFDQEGKEQPTMGEDVWQNKMLDESYWVCQRLQLEILMNVIDLDNLVKKVFELMYKERHDLMFIATYDKDVYYPFISENWRSIEHAKVIQLLWQIWDLDTEYYEICEKKEKVRKIIDECSTMGTEERAGYLITLDTLQDEIDFQLLSDEVSLKYSPNFFDPLKDASRGKRTYPEVCSKNVEELMKGYGITPKCFVDNLVNNYKQYVPNKCYEKPEDISRRLITSEMPKTQNVMNTARMRFATEFSHFKETRKLFYELALRDSTISTKPTEKGKEVIDVFNKYAIYKRLVGKPVSLLRERDDILKIFQAEKEGLITVELNMPTGIIEDACTKLIGSDDIDEWRSMKKETVEFAFKYYITPYVIEHLKETLRKNAVKCVVREAQINLKRRINGAPHFALGNKKRQIDETSPLVNYFVGGIVFGKESMMFVKCNADSGEFTESMYFERFVQQFDKYEEEIKNFFGEETLLIGVEAKTPKSIFMLTNLHKMNKIENVNVNKDLGIIYKTETVGEKSQLEYAGSSVCRQLINPMAEFVHICGKREKMLNVKIHPLQYALNEGERSTLVHKLQETLIEVVNLRGVDINKCIDHGHIEDVLSYVNGLGEIKANTFIRKMQGYQFHINSRKFLIEMYKDDNMENVVNNFVGFITISPKDSVKNLFLDQTRVHPMNYQLAENIVNDAYEGDLEKAEFCKKAMSMTREKYDSLDFDGYAELIKEGDKKMDVCLRDIVDELVDPFMYNQPSFAESTLTDREMFECVTNTSVDDFKACQLIEFVLRPGPRDKKRGFISDDLEVMVEDGNCLNGDEFGKLVTGKITTVDYSKCVINVKCNQPDVRDFSYLREEYEKLKSYEKYLEVTNEEINYRSSEEGRNIDYNNWVSSYRNFQIMSHSKAVTEVKKGKVGGWMVIPIAEDGLFQGKLMLVWKWTTEVLMNIPCYERKDDRGDMKIMMYKRPFDGLSHLEHYINKVNGLLEELRKHRRYHANDSKVDVDLSKQKAELPNAFHYSLSVSKTEFGKIRIASIPGSKTVSSLFVRLDDNGFHLGKTTYSSVELLVDEFKNRVQNMK</sequence>
<dbReference type="GO" id="GO:0042393">
    <property type="term" value="F:histone binding"/>
    <property type="evidence" value="ECO:0007669"/>
    <property type="project" value="TreeGrafter"/>
</dbReference>
<evidence type="ECO:0000313" key="4">
    <source>
        <dbReference type="EMBL" id="ELP92703.1"/>
    </source>
</evidence>
<evidence type="ECO:0000256" key="1">
    <source>
        <dbReference type="SAM" id="MobiDB-lite"/>
    </source>
</evidence>
<dbReference type="GO" id="GO:0008023">
    <property type="term" value="C:transcription elongation factor complex"/>
    <property type="evidence" value="ECO:0007669"/>
    <property type="project" value="TreeGrafter"/>
</dbReference>
<dbReference type="InterPro" id="IPR017072">
    <property type="entry name" value="TF_Spt6"/>
</dbReference>
<keyword evidence="5" id="KW-1185">Reference proteome</keyword>
<feature type="compositionally biased region" description="Basic and acidic residues" evidence="1">
    <location>
        <begin position="60"/>
        <end position="85"/>
    </location>
</feature>
<dbReference type="PANTHER" id="PTHR10145:SF6">
    <property type="entry name" value="TRANSCRIPTION ELONGATION FACTOR SPT6"/>
    <property type="match status" value="1"/>
</dbReference>
<proteinExistence type="predicted"/>
<dbReference type="VEuPathDB" id="AmoebaDB:EIN_371050"/>
<evidence type="ECO:0000259" key="3">
    <source>
        <dbReference type="Pfam" id="PF14635"/>
    </source>
</evidence>
<dbReference type="GO" id="GO:0140673">
    <property type="term" value="P:transcription elongation-coupled chromatin remodeling"/>
    <property type="evidence" value="ECO:0007669"/>
    <property type="project" value="InterPro"/>
</dbReference>